<dbReference type="GO" id="GO:0005829">
    <property type="term" value="C:cytosol"/>
    <property type="evidence" value="ECO:0007669"/>
    <property type="project" value="GOC"/>
</dbReference>
<dbReference type="STRING" id="6290.A0A0N4WH12"/>
<dbReference type="OMA" id="TKVHENP"/>
<keyword evidence="4" id="KW-1185">Reference proteome</keyword>
<keyword evidence="1" id="KW-1133">Transmembrane helix</keyword>
<dbReference type="Proteomes" id="UP000268014">
    <property type="component" value="Unassembled WGS sequence"/>
</dbReference>
<gene>
    <name evidence="3" type="ORF">HPLM_LOCUS10137</name>
</gene>
<dbReference type="SUPFAM" id="SSF51445">
    <property type="entry name" value="(Trans)glycosidases"/>
    <property type="match status" value="1"/>
</dbReference>
<evidence type="ECO:0000313" key="5">
    <source>
        <dbReference type="WBParaSite" id="HPLM_0001014501-mRNA-1"/>
    </source>
</evidence>
<evidence type="ECO:0000313" key="4">
    <source>
        <dbReference type="Proteomes" id="UP000268014"/>
    </source>
</evidence>
<keyword evidence="1" id="KW-0472">Membrane</keyword>
<dbReference type="InterPro" id="IPR045126">
    <property type="entry name" value="TRAPPC10/Trs130"/>
</dbReference>
<protein>
    <submittedName>
        <fullName evidence="5">Foie-gras_1 domain-containing protein</fullName>
    </submittedName>
</protein>
<keyword evidence="1" id="KW-0812">Transmembrane</keyword>
<dbReference type="AlphaFoldDB" id="A0A0N4WH12"/>
<evidence type="ECO:0000259" key="2">
    <source>
        <dbReference type="Pfam" id="PF23036"/>
    </source>
</evidence>
<feature type="transmembrane region" description="Helical" evidence="1">
    <location>
        <begin position="1030"/>
        <end position="1047"/>
    </location>
</feature>
<evidence type="ECO:0000256" key="1">
    <source>
        <dbReference type="SAM" id="Phobius"/>
    </source>
</evidence>
<organism evidence="5">
    <name type="scientific">Haemonchus placei</name>
    <name type="common">Barber's pole worm</name>
    <dbReference type="NCBI Taxonomy" id="6290"/>
    <lineage>
        <taxon>Eukaryota</taxon>
        <taxon>Metazoa</taxon>
        <taxon>Ecdysozoa</taxon>
        <taxon>Nematoda</taxon>
        <taxon>Chromadorea</taxon>
        <taxon>Rhabditida</taxon>
        <taxon>Rhabditina</taxon>
        <taxon>Rhabditomorpha</taxon>
        <taxon>Strongyloidea</taxon>
        <taxon>Trichostrongylidae</taxon>
        <taxon>Haemonchus</taxon>
    </lineage>
</organism>
<evidence type="ECO:0000313" key="3">
    <source>
        <dbReference type="EMBL" id="VDO39313.1"/>
    </source>
</evidence>
<reference evidence="5" key="1">
    <citation type="submission" date="2016-04" db="UniProtKB">
        <authorList>
            <consortium name="WormBaseParasite"/>
        </authorList>
    </citation>
    <scope>IDENTIFICATION</scope>
</reference>
<feature type="domain" description="TRAPPC10/Trs130 N-terminal" evidence="2">
    <location>
        <begin position="19"/>
        <end position="267"/>
    </location>
</feature>
<dbReference type="InterPro" id="IPR056913">
    <property type="entry name" value="TRAPPC10/Trs130_N"/>
</dbReference>
<dbReference type="OrthoDB" id="10256906at2759"/>
<dbReference type="WBParaSite" id="HPLM_0001014501-mRNA-1">
    <property type="protein sequence ID" value="HPLM_0001014501-mRNA-1"/>
    <property type="gene ID" value="HPLM_0001014501"/>
</dbReference>
<accession>A0A0N4WH12</accession>
<dbReference type="Gene3D" id="3.20.20.80">
    <property type="entry name" value="Glycosidases"/>
    <property type="match status" value="1"/>
</dbReference>
<dbReference type="EMBL" id="UZAF01017224">
    <property type="protein sequence ID" value="VDO39313.1"/>
    <property type="molecule type" value="Genomic_DNA"/>
</dbReference>
<dbReference type="GO" id="GO:1990071">
    <property type="term" value="C:TRAPPII protein complex"/>
    <property type="evidence" value="ECO:0007669"/>
    <property type="project" value="InterPro"/>
</dbReference>
<dbReference type="GO" id="GO:0034498">
    <property type="term" value="P:early endosome to Golgi transport"/>
    <property type="evidence" value="ECO:0007669"/>
    <property type="project" value="TreeGrafter"/>
</dbReference>
<dbReference type="GO" id="GO:0006891">
    <property type="term" value="P:intra-Golgi vesicle-mediated transport"/>
    <property type="evidence" value="ECO:0007669"/>
    <property type="project" value="TreeGrafter"/>
</dbReference>
<dbReference type="InterPro" id="IPR017853">
    <property type="entry name" value="GH"/>
</dbReference>
<reference evidence="3 4" key="2">
    <citation type="submission" date="2018-11" db="EMBL/GenBank/DDBJ databases">
        <authorList>
            <consortium name="Pathogen Informatics"/>
        </authorList>
    </citation>
    <scope>NUCLEOTIDE SEQUENCE [LARGE SCALE GENOMIC DNA]</scope>
    <source>
        <strain evidence="3 4">MHpl1</strain>
    </source>
</reference>
<dbReference type="PANTHER" id="PTHR13251:SF3">
    <property type="entry name" value="TRAFFICKING PROTEIN PARTICLE COMPLEX SUBUNIT 10"/>
    <property type="match status" value="1"/>
</dbReference>
<dbReference type="Pfam" id="PF23036">
    <property type="entry name" value="TRAPPC10_1st"/>
    <property type="match status" value="1"/>
</dbReference>
<name>A0A0N4WH12_HAEPC</name>
<sequence>MDQKWRYDLASLLRAHKPHQVTVTCKGSDNGFIAYQNAITARFLQQPVVWKRQGKPFPHPLTFSLKFCAFDESLCFGPHMTHSDLPNIAYLHVFVIDSASVDEYRTSVRYNVSEWFAKVSTKSDVQWLIIIDSTRAKEKKNRPALIERLKHDFSKHTSRLIEVSESVEHGSFMGLVQAVQTALLAHLDILSDTWEASLITAREKYIEMNWSLSNFCSSTMEFARLYWSLGAYEHAMQMYDDLDVHLFDIINKMAEEDAIRHFLLAQQILLSLSQYNAKHRSRGAPPSLRVDFAALVLRYTHRVMNIVLEQSRTSLMNVSVARLACWCLVVSSEALHIAGLLADPSTVEGAAAALCGIQTQRFYSMLDLAELPESGPSETRSSLCEWLSASDDSSGSGEYLREVLQSPNNFASQFFKAHELASATLMQCGRTRQAAYIGWKMAEWMRRNDRDAGALPLELRFVSSLLESGAKSQPVVDVMKRIVPHLKDDIDFERSLSYRLYVALHDSDEDERKKFAEEFIEQLSSGDRAKKLSLAEPPGIPKDLFRVTVRGFTPIVQVPNGRVSIDFEVISKFPISIPNFCLRLKLREVDEHVLSRRKGNVYDVHFSEREQVARVITLSKSKHRRKSLSRSKSPVASQRSGEELLLTCSSQDLDPGSNEIIVSGLVQSRGCFILDSVQATLFDDMISISIDDVKTKRMVTIFVQSTPNKLWIDQSRDLLAGVVQRVNVTVEAGSMLDSSKVEVRSDPNDGIEFMGADRTWSSNVSVEIPQLGPGGKHTFELTLCLLMDSAFTASPAVRKAKISCEWFGRVWSLELPFVALLIMTSKTSMLENKTLLELEIARAVGHAEQWTVVLENAVIEAIDSSVTKETPNQLGKLLNRDLGENELESDDRMFLDRLYSYHDTFDLHVPKVGYELCAQMLSQQPGAQLCRAGTACDLVISLRSMVPCVEILYIVLDADEKLWKVTERAKVIQVKESGLGQIAFSIVPCAAGFLPYPSVSVYSCNSIGVTSKCRGVRMLSSSRYHGIRRVSWVFAISCILVFIIFSLRQDDITDSAVSPRKKVGGPFDPQPKSFLQAIVHLDLKGAPPLMSVYEWFFPLLRSLGVHGVLMEYEDMFPYSGELEKVKRVQHYSEANVRDINRLAATNNLEIIPLVQTFGHMEFILKHSRFSHLRETPLAVRFNIDFDFWIFDRVFHIFRNADSTVLV</sequence>
<dbReference type="PANTHER" id="PTHR13251">
    <property type="entry name" value="EPILEPSY HOLOPROSENCEPHALY CANDIDATE 1/TMEM1"/>
    <property type="match status" value="1"/>
</dbReference>
<proteinExistence type="predicted"/>